<dbReference type="GO" id="GO:0008236">
    <property type="term" value="F:serine-type peptidase activity"/>
    <property type="evidence" value="ECO:0007669"/>
    <property type="project" value="UniProtKB-KW"/>
</dbReference>
<dbReference type="SMART" id="SM00245">
    <property type="entry name" value="TSPc"/>
    <property type="match status" value="1"/>
</dbReference>
<evidence type="ECO:0000256" key="2">
    <source>
        <dbReference type="ARBA" id="ARBA00022670"/>
    </source>
</evidence>
<dbReference type="Pfam" id="PF03572">
    <property type="entry name" value="Peptidase_S41"/>
    <property type="match status" value="1"/>
</dbReference>
<evidence type="ECO:0000313" key="8">
    <source>
        <dbReference type="Proteomes" id="UP000199771"/>
    </source>
</evidence>
<dbReference type="FunFam" id="3.90.226.10:FF:000029">
    <property type="entry name" value="Peptidase, S41 family"/>
    <property type="match status" value="1"/>
</dbReference>
<dbReference type="InterPro" id="IPR005151">
    <property type="entry name" value="Tail-specific_protease"/>
</dbReference>
<dbReference type="NCBIfam" id="TIGR00225">
    <property type="entry name" value="prc"/>
    <property type="match status" value="1"/>
</dbReference>
<organism evidence="7 8">
    <name type="scientific">Fontimonas thermophila</name>
    <dbReference type="NCBI Taxonomy" id="1076937"/>
    <lineage>
        <taxon>Bacteria</taxon>
        <taxon>Pseudomonadati</taxon>
        <taxon>Pseudomonadota</taxon>
        <taxon>Gammaproteobacteria</taxon>
        <taxon>Nevskiales</taxon>
        <taxon>Nevskiaceae</taxon>
        <taxon>Fontimonas</taxon>
    </lineage>
</organism>
<dbReference type="Gene3D" id="3.30.750.44">
    <property type="match status" value="1"/>
</dbReference>
<keyword evidence="3 5" id="KW-0378">Hydrolase</keyword>
<dbReference type="InterPro" id="IPR036034">
    <property type="entry name" value="PDZ_sf"/>
</dbReference>
<dbReference type="GO" id="GO:0004175">
    <property type="term" value="F:endopeptidase activity"/>
    <property type="evidence" value="ECO:0007669"/>
    <property type="project" value="TreeGrafter"/>
</dbReference>
<sequence>MSFSYRVPLALAAGILIGASVSLTSGVLADKTKSPPESLPVKDLQTFVEILNRVKTDYVEPVEDKVLLENAVRGMLSGLDPHSAYLDKDEFKEMNIATSGKFGGLGIEVQMQDGFVKVVAPIDDTPAARAGIQPGDLIVKIDDTPVKGLTLSEAVNKMRGEPGSTVKLTLVREGEPAPKVIELKRDVIKVSSVRGRLLEPGMAYLRISSFTTETAPMLGKELARLKSESGGALKGMILDLRNNPGGVLDAAVKVSDSFLEHGKIVTIRGRDGRDGRDFEATPGDLLDGKPIIVMINAGSASASEIVAGALQDHKRGVLVGSRSFGKGSVQTILPLSNEGAIKITTARYYTPSGRSIQAEGIEPDIIIRPLRIARDDNDSENAFEPVSEADLAKSLANENGDPAHKDELAKKREAAERQAQQARALAESDYALYEALNLLKGLVIARAP</sequence>
<evidence type="ECO:0000256" key="4">
    <source>
        <dbReference type="ARBA" id="ARBA00022825"/>
    </source>
</evidence>
<dbReference type="Proteomes" id="UP000199771">
    <property type="component" value="Unassembled WGS sequence"/>
</dbReference>
<evidence type="ECO:0000313" key="7">
    <source>
        <dbReference type="EMBL" id="SFF51304.1"/>
    </source>
</evidence>
<evidence type="ECO:0000259" key="6">
    <source>
        <dbReference type="PROSITE" id="PS50106"/>
    </source>
</evidence>
<dbReference type="InterPro" id="IPR004447">
    <property type="entry name" value="Peptidase_S41A"/>
</dbReference>
<keyword evidence="8" id="KW-1185">Reference proteome</keyword>
<accession>A0A1I2J9W0</accession>
<dbReference type="InterPro" id="IPR029045">
    <property type="entry name" value="ClpP/crotonase-like_dom_sf"/>
</dbReference>
<keyword evidence="2 5" id="KW-0645">Protease</keyword>
<dbReference type="SUPFAM" id="SSF52096">
    <property type="entry name" value="ClpP/crotonase"/>
    <property type="match status" value="1"/>
</dbReference>
<dbReference type="RefSeq" id="WP_091533523.1">
    <property type="nucleotide sequence ID" value="NZ_FOOC01000006.1"/>
</dbReference>
<dbReference type="Pfam" id="PF22694">
    <property type="entry name" value="CtpB_N-like"/>
    <property type="match status" value="1"/>
</dbReference>
<dbReference type="SMART" id="SM00228">
    <property type="entry name" value="PDZ"/>
    <property type="match status" value="1"/>
</dbReference>
<dbReference type="PROSITE" id="PS50106">
    <property type="entry name" value="PDZ"/>
    <property type="match status" value="1"/>
</dbReference>
<comment type="similarity">
    <text evidence="1 5">Belongs to the peptidase S41A family.</text>
</comment>
<evidence type="ECO:0000256" key="3">
    <source>
        <dbReference type="ARBA" id="ARBA00022801"/>
    </source>
</evidence>
<dbReference type="Gene3D" id="2.30.42.10">
    <property type="match status" value="1"/>
</dbReference>
<dbReference type="SUPFAM" id="SSF50156">
    <property type="entry name" value="PDZ domain-like"/>
    <property type="match status" value="1"/>
</dbReference>
<gene>
    <name evidence="7" type="ORF">SAMN04488120_10694</name>
</gene>
<dbReference type="STRING" id="1076937.SAMN04488120_10694"/>
<dbReference type="AlphaFoldDB" id="A0A1I2J9W0"/>
<feature type="domain" description="PDZ" evidence="6">
    <location>
        <begin position="93"/>
        <end position="159"/>
    </location>
</feature>
<name>A0A1I2J9W0_9GAMM</name>
<protein>
    <submittedName>
        <fullName evidence="7">Carboxyl-terminal processing protease</fullName>
    </submittedName>
</protein>
<dbReference type="GO" id="GO:0006508">
    <property type="term" value="P:proteolysis"/>
    <property type="evidence" value="ECO:0007669"/>
    <property type="project" value="UniProtKB-KW"/>
</dbReference>
<dbReference type="FunFam" id="2.30.42.10:FF:000063">
    <property type="entry name" value="Peptidase, S41 family"/>
    <property type="match status" value="1"/>
</dbReference>
<dbReference type="PANTHER" id="PTHR32060">
    <property type="entry name" value="TAIL-SPECIFIC PROTEASE"/>
    <property type="match status" value="1"/>
</dbReference>
<dbReference type="CDD" id="cd07560">
    <property type="entry name" value="Peptidase_S41_CPP"/>
    <property type="match status" value="1"/>
</dbReference>
<dbReference type="Pfam" id="PF13180">
    <property type="entry name" value="PDZ_2"/>
    <property type="match status" value="1"/>
</dbReference>
<dbReference type="EMBL" id="FOOC01000006">
    <property type="protein sequence ID" value="SFF51304.1"/>
    <property type="molecule type" value="Genomic_DNA"/>
</dbReference>
<dbReference type="InterPro" id="IPR055210">
    <property type="entry name" value="CtpA/B_N"/>
</dbReference>
<dbReference type="OrthoDB" id="9812068at2"/>
<dbReference type="GO" id="GO:0007165">
    <property type="term" value="P:signal transduction"/>
    <property type="evidence" value="ECO:0007669"/>
    <property type="project" value="TreeGrafter"/>
</dbReference>
<proteinExistence type="inferred from homology"/>
<dbReference type="InterPro" id="IPR001478">
    <property type="entry name" value="PDZ"/>
</dbReference>
<evidence type="ECO:0000256" key="1">
    <source>
        <dbReference type="ARBA" id="ARBA00009179"/>
    </source>
</evidence>
<dbReference type="CDD" id="cd06782">
    <property type="entry name" value="cpPDZ_CPP-like"/>
    <property type="match status" value="1"/>
</dbReference>
<dbReference type="GO" id="GO:0030288">
    <property type="term" value="C:outer membrane-bounded periplasmic space"/>
    <property type="evidence" value="ECO:0007669"/>
    <property type="project" value="TreeGrafter"/>
</dbReference>
<dbReference type="Gene3D" id="3.90.226.10">
    <property type="entry name" value="2-enoyl-CoA Hydratase, Chain A, domain 1"/>
    <property type="match status" value="1"/>
</dbReference>
<dbReference type="PANTHER" id="PTHR32060:SF30">
    <property type="entry name" value="CARBOXY-TERMINAL PROCESSING PROTEASE CTPA"/>
    <property type="match status" value="1"/>
</dbReference>
<reference evidence="7 8" key="1">
    <citation type="submission" date="2016-10" db="EMBL/GenBank/DDBJ databases">
        <authorList>
            <person name="de Groot N.N."/>
        </authorList>
    </citation>
    <scope>NUCLEOTIDE SEQUENCE [LARGE SCALE GENOMIC DNA]</scope>
    <source>
        <strain evidence="7 8">DSM 23609</strain>
    </source>
</reference>
<keyword evidence="4 5" id="KW-0720">Serine protease</keyword>
<evidence type="ECO:0000256" key="5">
    <source>
        <dbReference type="RuleBase" id="RU004404"/>
    </source>
</evidence>